<evidence type="ECO:0000259" key="13">
    <source>
        <dbReference type="PROSITE" id="PS50846"/>
    </source>
</evidence>
<dbReference type="EMBL" id="CCKQ01019104">
    <property type="protein sequence ID" value="CDW91115.1"/>
    <property type="molecule type" value="Genomic_DNA"/>
</dbReference>
<dbReference type="SUPFAM" id="SSF81660">
    <property type="entry name" value="Metal cation-transporting ATPase, ATP-binding domain N"/>
    <property type="match status" value="1"/>
</dbReference>
<feature type="transmembrane region" description="Helical" evidence="12">
    <location>
        <begin position="955"/>
        <end position="977"/>
    </location>
</feature>
<dbReference type="OMA" id="DHMMESK"/>
<dbReference type="SUPFAM" id="SSF81665">
    <property type="entry name" value="Calcium ATPase, transmembrane domain M"/>
    <property type="match status" value="1"/>
</dbReference>
<dbReference type="PROSITE" id="PS01047">
    <property type="entry name" value="HMA_1"/>
    <property type="match status" value="1"/>
</dbReference>
<dbReference type="InterPro" id="IPR044492">
    <property type="entry name" value="P_typ_ATPase_HD_dom"/>
</dbReference>
<dbReference type="InterPro" id="IPR008250">
    <property type="entry name" value="ATPase_P-typ_transduc_dom_A_sf"/>
</dbReference>
<dbReference type="SUPFAM" id="SSF81653">
    <property type="entry name" value="Calcium ATPase, transduction domain A"/>
    <property type="match status" value="1"/>
</dbReference>
<dbReference type="Pfam" id="PF00122">
    <property type="entry name" value="E1-E2_ATPase"/>
    <property type="match status" value="1"/>
</dbReference>
<dbReference type="PRINTS" id="PR00942">
    <property type="entry name" value="CUATPASEI"/>
</dbReference>
<dbReference type="InterPro" id="IPR017969">
    <property type="entry name" value="Heavy-metal-associated_CS"/>
</dbReference>
<dbReference type="GO" id="GO:0012505">
    <property type="term" value="C:endomembrane system"/>
    <property type="evidence" value="ECO:0007669"/>
    <property type="project" value="UniProtKB-SubCell"/>
</dbReference>
<keyword evidence="7 12" id="KW-0547">Nucleotide-binding</keyword>
<dbReference type="Gene3D" id="3.40.1110.10">
    <property type="entry name" value="Calcium-transporting ATPase, cytoplasmic domain N"/>
    <property type="match status" value="1"/>
</dbReference>
<protein>
    <recommendedName>
        <fullName evidence="3">P-type Cu(+) transporter</fullName>
        <ecNumber evidence="3">7.2.2.8</ecNumber>
    </recommendedName>
</protein>
<dbReference type="AlphaFoldDB" id="A0A078B9C0"/>
<dbReference type="GO" id="GO:0016887">
    <property type="term" value="F:ATP hydrolysis activity"/>
    <property type="evidence" value="ECO:0007669"/>
    <property type="project" value="InterPro"/>
</dbReference>
<evidence type="ECO:0000313" key="14">
    <source>
        <dbReference type="EMBL" id="CDW91115.1"/>
    </source>
</evidence>
<dbReference type="GO" id="GO:0005524">
    <property type="term" value="F:ATP binding"/>
    <property type="evidence" value="ECO:0007669"/>
    <property type="project" value="UniProtKB-UniRule"/>
</dbReference>
<evidence type="ECO:0000256" key="10">
    <source>
        <dbReference type="ARBA" id="ARBA00022989"/>
    </source>
</evidence>
<dbReference type="InterPro" id="IPR023214">
    <property type="entry name" value="HAD_sf"/>
</dbReference>
<dbReference type="NCBIfam" id="TIGR01494">
    <property type="entry name" value="ATPase_P-type"/>
    <property type="match status" value="2"/>
</dbReference>
<keyword evidence="6 12" id="KW-0479">Metal-binding</keyword>
<dbReference type="PROSITE" id="PS00154">
    <property type="entry name" value="ATPASE_E1_E2"/>
    <property type="match status" value="1"/>
</dbReference>
<keyword evidence="8 12" id="KW-0067">ATP-binding</keyword>
<name>A0A078B9C0_STYLE</name>
<dbReference type="InterPro" id="IPR059000">
    <property type="entry name" value="ATPase_P-type_domA"/>
</dbReference>
<dbReference type="InterPro" id="IPR036412">
    <property type="entry name" value="HAD-like_sf"/>
</dbReference>
<dbReference type="Pfam" id="PF00403">
    <property type="entry name" value="HMA"/>
    <property type="match status" value="1"/>
</dbReference>
<dbReference type="InterPro" id="IPR036163">
    <property type="entry name" value="HMA_dom_sf"/>
</dbReference>
<feature type="domain" description="HMA" evidence="13">
    <location>
        <begin position="209"/>
        <end position="275"/>
    </location>
</feature>
<dbReference type="GO" id="GO:0043682">
    <property type="term" value="F:P-type divalent copper transporter activity"/>
    <property type="evidence" value="ECO:0007669"/>
    <property type="project" value="TreeGrafter"/>
</dbReference>
<feature type="transmembrane region" description="Helical" evidence="12">
    <location>
        <begin position="337"/>
        <end position="361"/>
    </location>
</feature>
<feature type="transmembrane region" description="Helical" evidence="12">
    <location>
        <begin position="373"/>
        <end position="394"/>
    </location>
</feature>
<keyword evidence="9" id="KW-1278">Translocase</keyword>
<proteinExistence type="inferred from homology"/>
<dbReference type="SFLD" id="SFLDS00003">
    <property type="entry name" value="Haloacid_Dehalogenase"/>
    <property type="match status" value="1"/>
</dbReference>
<gene>
    <name evidence="14" type="primary">Contig18905.g20055</name>
    <name evidence="14" type="ORF">STYLEM_20265</name>
</gene>
<keyword evidence="15" id="KW-1185">Reference proteome</keyword>
<feature type="transmembrane region" description="Helical" evidence="12">
    <location>
        <begin position="983"/>
        <end position="1004"/>
    </location>
</feature>
<dbReference type="CDD" id="cd00371">
    <property type="entry name" value="HMA"/>
    <property type="match status" value="2"/>
</dbReference>
<dbReference type="GO" id="GO:0055070">
    <property type="term" value="P:copper ion homeostasis"/>
    <property type="evidence" value="ECO:0007669"/>
    <property type="project" value="TreeGrafter"/>
</dbReference>
<comment type="similarity">
    <text evidence="2 12">Belongs to the cation transport ATPase (P-type) (TC 3.A.3) family. Type IB subfamily.</text>
</comment>
<dbReference type="InterPro" id="IPR023298">
    <property type="entry name" value="ATPase_P-typ_TM_dom_sf"/>
</dbReference>
<dbReference type="OrthoDB" id="432719at2759"/>
<keyword evidence="11 12" id="KW-0472">Membrane</keyword>
<dbReference type="SUPFAM" id="SSF55008">
    <property type="entry name" value="HMA, heavy metal-associated domain"/>
    <property type="match status" value="2"/>
</dbReference>
<dbReference type="SFLD" id="SFLDG00002">
    <property type="entry name" value="C1.7:_P-type_atpase_like"/>
    <property type="match status" value="1"/>
</dbReference>
<dbReference type="InParanoid" id="A0A078B9C0"/>
<dbReference type="InterPro" id="IPR018303">
    <property type="entry name" value="ATPase_P-typ_P_site"/>
</dbReference>
<sequence>MSIQPSFPAIGRKIAQSDLFDISSVHDDKENQQSVGNASQRSALYGDIEQVPSNDSQQIQIKSNSPYKIMDHDEDEADEISVGQGSEMILDFKVEGMTCVACSRTIESAMITEFKHLGLKSVQIALLTHKMRMVFDLGKYQECEMTPEKISEEVMMIGFTADLIEMIENNQEELLRKRRQSMRSSDSRLEIEINPNQEQNGRRSPNVIKTCTLIISGMTCANCQITIESHLKSLEGVQSCVVNLLTHKASIKYKSKLIGIRTIIEEVEAIGFAAKYEAQSDKSDIRVIVNEAVRKYAIKFFTSLFLIIPIFVLIYLIPVTNPDFITAHNATNGVPLYVYLNAFFATIIQVVMGSQFYVSSYKTLKNKSANMDVLIMMGTTSAWLYGIVNIGLGYDEVDMQDPDMFRMVIQEHSHNFEISSALITIILLGKYLESLSKKKTVEKLSQLASLKITKAFMLDKKPGQLISLDMPTKEIEVDLVQVDDLLVIYPGSGIPVDGVTVFGKGICNEAMLTGESRPINKDINSKLYGGSILIQGQLIMKVTKTAENSSINQIIKLVENAQNARAPIQGLADRISKYFVPLVLLLTLVAWIIWFSYAYSQAGYDNIELHGQTRFQFAFGFGISTLVIACPCALGLATPTAVMVGTGIAASFGVLIKGGDVLEKISSITTIVFDKTGTLTSGAPLVKDIIQIKEHFKLEEAIDDKDLILYFTYLAEKGSEHPIAKAIVSKIKTLIPSKMDEYKDRYSVREFKNRDGEGIVAIIDDKDENKTIEVLCGNDKLTHAFNSELKQNIDMLEQEGLTVILVSIDRIPQMILSLEEAHLAKQESREVVNYLRKVMKLRVAMITGDNKHAAFKVARHLGIDINDVVYKAYPEDKKKAVERFQLERKEKVMFVGDGINDSPVLAQADVGVAINSGSEITVNAAGIVLMKDNLYDVINAIRISRSSFRRIKINFVWAFLYNILLIPIAMGLLYPGLKFRLDPMLAGGAMAASSISVVLSSLMLKFFRPIYAWNDDGMSRRRNSQDLTYDIHTNSTSSSGGTGVNNFTKASEIASKKFTPLPYLNAHSRSQIYSQSSVSINKITDHVQILSPLRQVR</sequence>
<dbReference type="InterPro" id="IPR023299">
    <property type="entry name" value="ATPase_P-typ_cyto_dom_N"/>
</dbReference>
<dbReference type="Pfam" id="PF00702">
    <property type="entry name" value="Hydrolase"/>
    <property type="match status" value="1"/>
</dbReference>
<dbReference type="Gene3D" id="3.30.70.100">
    <property type="match status" value="2"/>
</dbReference>
<comment type="subcellular location">
    <subcellularLocation>
        <location evidence="1">Endomembrane system</location>
        <topology evidence="1">Multi-pass membrane protein</topology>
    </subcellularLocation>
    <subcellularLocation>
        <location evidence="12">Membrane</location>
    </subcellularLocation>
</comment>
<dbReference type="PROSITE" id="PS50846">
    <property type="entry name" value="HMA_2"/>
    <property type="match status" value="1"/>
</dbReference>
<dbReference type="SUPFAM" id="SSF56784">
    <property type="entry name" value="HAD-like"/>
    <property type="match status" value="1"/>
</dbReference>
<dbReference type="InterPro" id="IPR001757">
    <property type="entry name" value="P_typ_ATPase"/>
</dbReference>
<dbReference type="FunFam" id="3.30.70.100:FF:000001">
    <property type="entry name" value="ATPase copper transporting beta"/>
    <property type="match status" value="1"/>
</dbReference>
<evidence type="ECO:0000256" key="3">
    <source>
        <dbReference type="ARBA" id="ARBA00012517"/>
    </source>
</evidence>
<reference evidence="14 15" key="1">
    <citation type="submission" date="2014-06" db="EMBL/GenBank/DDBJ databases">
        <authorList>
            <person name="Swart Estienne"/>
        </authorList>
    </citation>
    <scope>NUCLEOTIDE SEQUENCE [LARGE SCALE GENOMIC DNA]</scope>
    <source>
        <strain evidence="14 15">130c</strain>
    </source>
</reference>
<organism evidence="14 15">
    <name type="scientific">Stylonychia lemnae</name>
    <name type="common">Ciliate</name>
    <dbReference type="NCBI Taxonomy" id="5949"/>
    <lineage>
        <taxon>Eukaryota</taxon>
        <taxon>Sar</taxon>
        <taxon>Alveolata</taxon>
        <taxon>Ciliophora</taxon>
        <taxon>Intramacronucleata</taxon>
        <taxon>Spirotrichea</taxon>
        <taxon>Stichotrichia</taxon>
        <taxon>Sporadotrichida</taxon>
        <taxon>Oxytrichidae</taxon>
        <taxon>Stylonychinae</taxon>
        <taxon>Stylonychia</taxon>
    </lineage>
</organism>
<dbReference type="SFLD" id="SFLDF00027">
    <property type="entry name" value="p-type_atpase"/>
    <property type="match status" value="1"/>
</dbReference>
<dbReference type="InterPro" id="IPR027256">
    <property type="entry name" value="P-typ_ATPase_IB"/>
</dbReference>
<evidence type="ECO:0000256" key="6">
    <source>
        <dbReference type="ARBA" id="ARBA00022723"/>
    </source>
</evidence>
<feature type="transmembrane region" description="Helical" evidence="12">
    <location>
        <begin position="296"/>
        <end position="317"/>
    </location>
</feature>
<dbReference type="PRINTS" id="PR00119">
    <property type="entry name" value="CATATPASE"/>
</dbReference>
<dbReference type="GO" id="GO:0005507">
    <property type="term" value="F:copper ion binding"/>
    <property type="evidence" value="ECO:0007669"/>
    <property type="project" value="TreeGrafter"/>
</dbReference>
<evidence type="ECO:0000256" key="2">
    <source>
        <dbReference type="ARBA" id="ARBA00006024"/>
    </source>
</evidence>
<feature type="transmembrane region" description="Helical" evidence="12">
    <location>
        <begin position="617"/>
        <end position="637"/>
    </location>
</feature>
<evidence type="ECO:0000256" key="12">
    <source>
        <dbReference type="RuleBase" id="RU362081"/>
    </source>
</evidence>
<evidence type="ECO:0000256" key="5">
    <source>
        <dbReference type="ARBA" id="ARBA00022692"/>
    </source>
</evidence>
<keyword evidence="5 12" id="KW-0812">Transmembrane</keyword>
<dbReference type="Gene3D" id="3.40.50.1000">
    <property type="entry name" value="HAD superfamily/HAD-like"/>
    <property type="match status" value="1"/>
</dbReference>
<evidence type="ECO:0000256" key="9">
    <source>
        <dbReference type="ARBA" id="ARBA00022967"/>
    </source>
</evidence>
<dbReference type="Proteomes" id="UP000039865">
    <property type="component" value="Unassembled WGS sequence"/>
</dbReference>
<feature type="transmembrane region" description="Helical" evidence="12">
    <location>
        <begin position="578"/>
        <end position="597"/>
    </location>
</feature>
<evidence type="ECO:0000256" key="1">
    <source>
        <dbReference type="ARBA" id="ARBA00004127"/>
    </source>
</evidence>
<dbReference type="GO" id="GO:0016020">
    <property type="term" value="C:membrane"/>
    <property type="evidence" value="ECO:0007669"/>
    <property type="project" value="UniProtKB-SubCell"/>
</dbReference>
<dbReference type="NCBIfam" id="TIGR01525">
    <property type="entry name" value="ATPase-IB_hvy"/>
    <property type="match status" value="1"/>
</dbReference>
<dbReference type="EC" id="7.2.2.8" evidence="3"/>
<dbReference type="FunFam" id="2.70.150.10:FF:000002">
    <property type="entry name" value="Copper-transporting ATPase 1, putative"/>
    <property type="match status" value="1"/>
</dbReference>
<evidence type="ECO:0000256" key="7">
    <source>
        <dbReference type="ARBA" id="ARBA00022741"/>
    </source>
</evidence>
<dbReference type="GO" id="GO:0140581">
    <property type="term" value="F:P-type monovalent copper transporter activity"/>
    <property type="evidence" value="ECO:0007669"/>
    <property type="project" value="UniProtKB-EC"/>
</dbReference>
<evidence type="ECO:0000256" key="4">
    <source>
        <dbReference type="ARBA" id="ARBA00022448"/>
    </source>
</evidence>
<keyword evidence="4" id="KW-0813">Transport</keyword>
<dbReference type="InterPro" id="IPR006121">
    <property type="entry name" value="HMA_dom"/>
</dbReference>
<evidence type="ECO:0000256" key="8">
    <source>
        <dbReference type="ARBA" id="ARBA00022840"/>
    </source>
</evidence>
<dbReference type="Gene3D" id="2.70.150.10">
    <property type="entry name" value="Calcium-transporting ATPase, cytoplasmic transduction domain A"/>
    <property type="match status" value="1"/>
</dbReference>
<dbReference type="PANTHER" id="PTHR43520">
    <property type="entry name" value="ATP7, ISOFORM B"/>
    <property type="match status" value="1"/>
</dbReference>
<evidence type="ECO:0000313" key="15">
    <source>
        <dbReference type="Proteomes" id="UP000039865"/>
    </source>
</evidence>
<dbReference type="PANTHER" id="PTHR43520:SF8">
    <property type="entry name" value="P-TYPE CU(+) TRANSPORTER"/>
    <property type="match status" value="1"/>
</dbReference>
<accession>A0A078B9C0</accession>
<evidence type="ECO:0000256" key="11">
    <source>
        <dbReference type="ARBA" id="ARBA00023136"/>
    </source>
</evidence>
<keyword evidence="10 12" id="KW-1133">Transmembrane helix</keyword>